<evidence type="ECO:0000313" key="3">
    <source>
        <dbReference type="Proteomes" id="UP001208017"/>
    </source>
</evidence>
<comment type="caution">
    <text evidence="2">The sequence shown here is derived from an EMBL/GenBank/DDBJ whole genome shotgun (WGS) entry which is preliminary data.</text>
</comment>
<feature type="transmembrane region" description="Helical" evidence="1">
    <location>
        <begin position="12"/>
        <end position="33"/>
    </location>
</feature>
<keyword evidence="1" id="KW-0812">Transmembrane</keyword>
<dbReference type="EMBL" id="JAPMLT010000012">
    <property type="protein sequence ID" value="MCX7571663.1"/>
    <property type="molecule type" value="Genomic_DNA"/>
</dbReference>
<reference evidence="2 3" key="1">
    <citation type="submission" date="2022-11" db="EMBL/GenBank/DDBJ databases">
        <title>Study of microbial diversity in lake waters.</title>
        <authorList>
            <person name="Zhang J."/>
        </authorList>
    </citation>
    <scope>NUCLEOTIDE SEQUENCE [LARGE SCALE GENOMIC DNA]</scope>
    <source>
        <strain evidence="2 3">DT12</strain>
    </source>
</reference>
<organism evidence="2 3">
    <name type="scientific">Tumebacillus lacus</name>
    <dbReference type="NCBI Taxonomy" id="2995335"/>
    <lineage>
        <taxon>Bacteria</taxon>
        <taxon>Bacillati</taxon>
        <taxon>Bacillota</taxon>
        <taxon>Bacilli</taxon>
        <taxon>Bacillales</taxon>
        <taxon>Alicyclobacillaceae</taxon>
        <taxon>Tumebacillus</taxon>
    </lineage>
</organism>
<accession>A0ABT3X446</accession>
<dbReference type="Proteomes" id="UP001208017">
    <property type="component" value="Unassembled WGS sequence"/>
</dbReference>
<dbReference type="RefSeq" id="WP_267152912.1">
    <property type="nucleotide sequence ID" value="NZ_JAPMLT010000012.1"/>
</dbReference>
<keyword evidence="1" id="KW-0472">Membrane</keyword>
<keyword evidence="3" id="KW-1185">Reference proteome</keyword>
<keyword evidence="1" id="KW-1133">Transmembrane helix</keyword>
<gene>
    <name evidence="2" type="ORF">OS242_17105</name>
</gene>
<evidence type="ECO:0000313" key="2">
    <source>
        <dbReference type="EMBL" id="MCX7571663.1"/>
    </source>
</evidence>
<proteinExistence type="predicted"/>
<sequence length="45" mass="5205">MKKPARKMRARDRWIILFVALMGLSIAGVQLYFNAMVEKWGVVIP</sequence>
<protein>
    <submittedName>
        <fullName evidence="2">Uncharacterized protein</fullName>
    </submittedName>
</protein>
<evidence type="ECO:0000256" key="1">
    <source>
        <dbReference type="SAM" id="Phobius"/>
    </source>
</evidence>
<name>A0ABT3X446_9BACL</name>